<evidence type="ECO:0000256" key="11">
    <source>
        <dbReference type="ARBA" id="ARBA00022968"/>
    </source>
</evidence>
<dbReference type="UniPathway" id="UPA00378"/>
<evidence type="ECO:0000256" key="6">
    <source>
        <dbReference type="ARBA" id="ARBA00014817"/>
    </source>
</evidence>
<dbReference type="OrthoDB" id="6019616at2759"/>
<dbReference type="EMBL" id="NCKV01013784">
    <property type="protein sequence ID" value="RWS21085.1"/>
    <property type="molecule type" value="Genomic_DNA"/>
</dbReference>
<keyword evidence="17 24" id="KW-0464">Manganese</keyword>
<evidence type="ECO:0000256" key="9">
    <source>
        <dbReference type="ARBA" id="ARBA00022692"/>
    </source>
</evidence>
<keyword evidence="9" id="KW-0812">Transmembrane</keyword>
<comment type="similarity">
    <text evidence="4">Belongs to the glycosyltransferase 16 (GT16) protein family.</text>
</comment>
<comment type="subcellular location">
    <subcellularLocation>
        <location evidence="2">Golgi apparatus membrane</location>
        <topology evidence="2">Single-pass type II membrane protein</topology>
    </subcellularLocation>
</comment>
<dbReference type="GO" id="GO:0009312">
    <property type="term" value="P:oligosaccharide biosynthetic process"/>
    <property type="evidence" value="ECO:0007669"/>
    <property type="project" value="InterPro"/>
</dbReference>
<keyword evidence="8 26" id="KW-0808">Transferase</keyword>
<feature type="disulfide bond" evidence="25">
    <location>
        <begin position="277"/>
        <end position="377"/>
    </location>
</feature>
<evidence type="ECO:0000313" key="27">
    <source>
        <dbReference type="Proteomes" id="UP000288716"/>
    </source>
</evidence>
<dbReference type="AlphaFoldDB" id="A0A443S0N0"/>
<evidence type="ECO:0000256" key="25">
    <source>
        <dbReference type="PIRSR" id="PIRSR607754-3"/>
    </source>
</evidence>
<reference evidence="26 27" key="1">
    <citation type="journal article" date="2018" name="Gigascience">
        <title>Genomes of trombidid mites reveal novel predicted allergens and laterally-transferred genes associated with secondary metabolism.</title>
        <authorList>
            <person name="Dong X."/>
            <person name="Chaisiri K."/>
            <person name="Xia D."/>
            <person name="Armstrong S.D."/>
            <person name="Fang Y."/>
            <person name="Donnelly M.J."/>
            <person name="Kadowaki T."/>
            <person name="McGarry J.W."/>
            <person name="Darby A.C."/>
            <person name="Makepeace B.L."/>
        </authorList>
    </citation>
    <scope>NUCLEOTIDE SEQUENCE [LARGE SCALE GENOMIC DNA]</scope>
    <source>
        <strain evidence="26">UoL-UT</strain>
    </source>
</reference>
<keyword evidence="15 25" id="KW-1015">Disulfide bond</keyword>
<dbReference type="GO" id="GO:0006487">
    <property type="term" value="P:protein N-linked glycosylation"/>
    <property type="evidence" value="ECO:0007669"/>
    <property type="project" value="TreeGrafter"/>
</dbReference>
<protein>
    <recommendedName>
        <fullName evidence="6">Alpha-1,6-mannosyl-glycoprotein 2-beta-N-acetylglucosaminyltransferase</fullName>
        <ecNumber evidence="5">2.4.1.143</ecNumber>
    </recommendedName>
    <alternativeName>
        <fullName evidence="21">Beta-1,2-N-acetylglucosaminyltransferase II</fullName>
    </alternativeName>
    <alternativeName>
        <fullName evidence="20">GlcNAc-T II</fullName>
    </alternativeName>
    <alternativeName>
        <fullName evidence="19">Mannoside acetylglucosaminyltransferase 2</fullName>
    </alternativeName>
    <alternativeName>
        <fullName evidence="18">N-glycosyl-oligosaccharide-glycoprotein N-acetylglucosaminyltransferase II</fullName>
    </alternativeName>
</protein>
<dbReference type="PANTHER" id="PTHR12871:SF0">
    <property type="entry name" value="ALPHA-1,6-MANNOSYL-GLYCOPROTEIN 2-BETA-N-ACETYLGLUCOSAMINYLTRANSFERASE"/>
    <property type="match status" value="1"/>
</dbReference>
<name>A0A443S0N0_9ACAR</name>
<feature type="non-terminal residue" evidence="26">
    <location>
        <position position="383"/>
    </location>
</feature>
<evidence type="ECO:0000256" key="23">
    <source>
        <dbReference type="PIRSR" id="PIRSR607754-1"/>
    </source>
</evidence>
<dbReference type="GO" id="GO:0000139">
    <property type="term" value="C:Golgi membrane"/>
    <property type="evidence" value="ECO:0007669"/>
    <property type="project" value="UniProtKB-SubCell"/>
</dbReference>
<keyword evidence="12" id="KW-1133">Transmembrane helix</keyword>
<keyword evidence="7 26" id="KW-0328">Glycosyltransferase</keyword>
<feature type="disulfide bond" evidence="25">
    <location>
        <begin position="140"/>
        <end position="154"/>
    </location>
</feature>
<comment type="catalytic activity">
    <reaction evidence="22">
        <text>an N(4)-{beta-D-GlcNAc-(1-&gt;2)-alpha-D-Man-(1-&gt;3)-[alpha-D-Man-(1-&gt;6)]-beta-D-Man-(1-&gt;4)-beta-D-GlcNAc-(1-&gt;4)-beta-D-GlcNAc}-L-asparaginyl-[protein] + UDP-N-acetyl-alpha-D-glucosamine = N(4)-{beta-D-GlcNAc-(1-&gt;2)-alpha-D-Man-(1-&gt;3)-[beta-D-GlcNAc-(1-&gt;2)-alpha-D-Man-(1-&gt;6)]-beta-D-Man-(1-&gt;4)-beta-D-GlcNAc-(1-&gt;4)-beta-D-GlcNAc}-L-asparaginyl-[protein] + UDP + H(+)</text>
        <dbReference type="Rhea" id="RHEA:12941"/>
        <dbReference type="Rhea" id="RHEA-COMP:13526"/>
        <dbReference type="Rhea" id="RHEA-COMP:14369"/>
        <dbReference type="ChEBI" id="CHEBI:15378"/>
        <dbReference type="ChEBI" id="CHEBI:57705"/>
        <dbReference type="ChEBI" id="CHEBI:58223"/>
        <dbReference type="ChEBI" id="CHEBI:60615"/>
        <dbReference type="ChEBI" id="CHEBI:60651"/>
        <dbReference type="EC" id="2.4.1.143"/>
    </reaction>
</comment>
<feature type="binding site" evidence="24">
    <location>
        <position position="312"/>
    </location>
    <ligand>
        <name>Mn(2+)</name>
        <dbReference type="ChEBI" id="CHEBI:29035"/>
    </ligand>
</feature>
<evidence type="ECO:0000256" key="3">
    <source>
        <dbReference type="ARBA" id="ARBA00004922"/>
    </source>
</evidence>
<evidence type="ECO:0000256" key="1">
    <source>
        <dbReference type="ARBA" id="ARBA00001936"/>
    </source>
</evidence>
<evidence type="ECO:0000256" key="21">
    <source>
        <dbReference type="ARBA" id="ARBA00032915"/>
    </source>
</evidence>
<dbReference type="VEuPathDB" id="VectorBase:LDEU010955"/>
<evidence type="ECO:0000256" key="15">
    <source>
        <dbReference type="ARBA" id="ARBA00023157"/>
    </source>
</evidence>
<dbReference type="PANTHER" id="PTHR12871">
    <property type="entry name" value="BETA-1,2-N-ACETYLGLUCOSAMINYLTRANSFERASE II"/>
    <property type="match status" value="1"/>
</dbReference>
<dbReference type="EC" id="2.4.1.143" evidence="5"/>
<proteinExistence type="inferred from homology"/>
<accession>A0A443S0N0</accession>
<keyword evidence="27" id="KW-1185">Reference proteome</keyword>
<comment type="pathway">
    <text evidence="3">Protein modification; protein glycosylation.</text>
</comment>
<evidence type="ECO:0000256" key="20">
    <source>
        <dbReference type="ARBA" id="ARBA00032552"/>
    </source>
</evidence>
<evidence type="ECO:0000256" key="22">
    <source>
        <dbReference type="ARBA" id="ARBA00093257"/>
    </source>
</evidence>
<dbReference type="InterPro" id="IPR007754">
    <property type="entry name" value="GlcNAc_II"/>
</dbReference>
<organism evidence="26 27">
    <name type="scientific">Leptotrombidium deliense</name>
    <dbReference type="NCBI Taxonomy" id="299467"/>
    <lineage>
        <taxon>Eukaryota</taxon>
        <taxon>Metazoa</taxon>
        <taxon>Ecdysozoa</taxon>
        <taxon>Arthropoda</taxon>
        <taxon>Chelicerata</taxon>
        <taxon>Arachnida</taxon>
        <taxon>Acari</taxon>
        <taxon>Acariformes</taxon>
        <taxon>Trombidiformes</taxon>
        <taxon>Prostigmata</taxon>
        <taxon>Anystina</taxon>
        <taxon>Parasitengona</taxon>
        <taxon>Trombiculoidea</taxon>
        <taxon>Trombiculidae</taxon>
        <taxon>Leptotrombidium</taxon>
    </lineage>
</organism>
<evidence type="ECO:0000313" key="26">
    <source>
        <dbReference type="EMBL" id="RWS21085.1"/>
    </source>
</evidence>
<comment type="caution">
    <text evidence="26">The sequence shown here is derived from an EMBL/GenBank/DDBJ whole genome shotgun (WGS) entry which is preliminary data.</text>
</comment>
<dbReference type="Proteomes" id="UP000288716">
    <property type="component" value="Unassembled WGS sequence"/>
</dbReference>
<comment type="cofactor">
    <cofactor evidence="1 24">
        <name>Mn(2+)</name>
        <dbReference type="ChEBI" id="CHEBI:29035"/>
    </cofactor>
</comment>
<evidence type="ECO:0000256" key="12">
    <source>
        <dbReference type="ARBA" id="ARBA00022989"/>
    </source>
</evidence>
<dbReference type="InterPro" id="IPR029044">
    <property type="entry name" value="Nucleotide-diphossugar_trans"/>
</dbReference>
<gene>
    <name evidence="26" type="ORF">B4U80_10034</name>
</gene>
<evidence type="ECO:0000256" key="4">
    <source>
        <dbReference type="ARBA" id="ARBA00011011"/>
    </source>
</evidence>
<evidence type="ECO:0000256" key="14">
    <source>
        <dbReference type="ARBA" id="ARBA00023136"/>
    </source>
</evidence>
<keyword evidence="13" id="KW-0333">Golgi apparatus</keyword>
<feature type="binding site" evidence="23">
    <location>
        <begin position="173"/>
        <end position="177"/>
    </location>
    <ligand>
        <name>substrate</name>
    </ligand>
</feature>
<dbReference type="Pfam" id="PF05060">
    <property type="entry name" value="MGAT2"/>
    <property type="match status" value="1"/>
</dbReference>
<evidence type="ECO:0000256" key="17">
    <source>
        <dbReference type="ARBA" id="ARBA00023211"/>
    </source>
</evidence>
<keyword evidence="14" id="KW-0472">Membrane</keyword>
<evidence type="ECO:0000256" key="18">
    <source>
        <dbReference type="ARBA" id="ARBA00029663"/>
    </source>
</evidence>
<dbReference type="Gene3D" id="3.90.550.10">
    <property type="entry name" value="Spore Coat Polysaccharide Biosynthesis Protein SpsA, Chain A"/>
    <property type="match status" value="1"/>
</dbReference>
<evidence type="ECO:0000256" key="2">
    <source>
        <dbReference type="ARBA" id="ARBA00004323"/>
    </source>
</evidence>
<evidence type="ECO:0000256" key="8">
    <source>
        <dbReference type="ARBA" id="ARBA00022679"/>
    </source>
</evidence>
<evidence type="ECO:0000256" key="5">
    <source>
        <dbReference type="ARBA" id="ARBA00012613"/>
    </source>
</evidence>
<dbReference type="GO" id="GO:0005795">
    <property type="term" value="C:Golgi stack"/>
    <property type="evidence" value="ECO:0007669"/>
    <property type="project" value="InterPro"/>
</dbReference>
<keyword evidence="11" id="KW-0735">Signal-anchor</keyword>
<evidence type="ECO:0000256" key="24">
    <source>
        <dbReference type="PIRSR" id="PIRSR607754-2"/>
    </source>
</evidence>
<evidence type="ECO:0000256" key="10">
    <source>
        <dbReference type="ARBA" id="ARBA00022723"/>
    </source>
</evidence>
<feature type="non-terminal residue" evidence="26">
    <location>
        <position position="1"/>
    </location>
</feature>
<dbReference type="GO" id="GO:0008455">
    <property type="term" value="F:alpha-1,6-mannosylglycoprotein 2-beta-N-acetylglucosaminyltransferase activity"/>
    <property type="evidence" value="ECO:0007669"/>
    <property type="project" value="UniProtKB-EC"/>
</dbReference>
<dbReference type="STRING" id="299467.A0A443S0N0"/>
<sequence length="383" mass="44553">PVESDAVLADSAIENPEIRDSIPSAVEHEIKKTDLHSLVNELNQKQEILNENLFGSFESKDTIIAIEVNDKIESLKITIESLEKVKGIEKTLLIFSHSFFDTKINEIVKSIKFAKVMQIFYPHSTQLFPHSFPGDDPNDCPKDMSKEDAIRMKCNSAEYPDKNGRYRESKITQIRHHWFWKINFIFEHLHVTRDFNGYVVFVEEDYYLLPDSLHFVDEMRKLSNNDPHCVYSLGNWKSEVNPSQAHIAVVYGGIPLYSHIITKQFWSTFKIHSEKFCNTDDFNFDSAFVGICQQNMRPQPYSMYPLVSRVFHIENNPTHLNTNADVSHEYRKTWSYQSSSIEPFLFPTQLEKKYNIIYKKNYVESGGFNDPRDKSLCMSMCSA</sequence>
<keyword evidence="10 24" id="KW-0479">Metal-binding</keyword>
<keyword evidence="16" id="KW-0325">Glycoprotein</keyword>
<evidence type="ECO:0000256" key="19">
    <source>
        <dbReference type="ARBA" id="ARBA00031203"/>
    </source>
</evidence>
<evidence type="ECO:0000256" key="16">
    <source>
        <dbReference type="ARBA" id="ARBA00023180"/>
    </source>
</evidence>
<evidence type="ECO:0000256" key="13">
    <source>
        <dbReference type="ARBA" id="ARBA00023034"/>
    </source>
</evidence>
<feature type="binding site" evidence="24">
    <location>
        <position position="205"/>
    </location>
    <ligand>
        <name>Mn(2+)</name>
        <dbReference type="ChEBI" id="CHEBI:29035"/>
    </ligand>
</feature>
<evidence type="ECO:0000256" key="7">
    <source>
        <dbReference type="ARBA" id="ARBA00022676"/>
    </source>
</evidence>
<dbReference type="GO" id="GO:0046872">
    <property type="term" value="F:metal ion binding"/>
    <property type="evidence" value="ECO:0007669"/>
    <property type="project" value="UniProtKB-KW"/>
</dbReference>